<dbReference type="EMBL" id="JBIAQY010000002">
    <property type="protein sequence ID" value="MFF3567699.1"/>
    <property type="molecule type" value="Genomic_DNA"/>
</dbReference>
<evidence type="ECO:0000256" key="1">
    <source>
        <dbReference type="SAM" id="MobiDB-lite"/>
    </source>
</evidence>
<sequence>MEHHEPNQPRSTDDAAVRHRDGALLIRHCLTCGLRLAPMIVTCTGCRSTALEWVISSGEGSIVSWKVVHRPRNDADSDEWETSTMAIIELDDGPWMYTTIDGEVPAPSEGPVRVQFTPDAARDRFPVFTIRSTDPAVPDEPDEPPIRHTDVRKGNTPMTEMTGERPCDPIWVRSCLHQCDFLAKSRSLDADAKALIRFAIQWAPFGGASADELLVNFGITRWRFVQVIRENLRPRAGDSRTARTFKRNLLDALSLGWQIFPDSATALP</sequence>
<evidence type="ECO:0000313" key="3">
    <source>
        <dbReference type="EMBL" id="MFF3567699.1"/>
    </source>
</evidence>
<evidence type="ECO:0000259" key="2">
    <source>
        <dbReference type="Pfam" id="PF01796"/>
    </source>
</evidence>
<feature type="region of interest" description="Disordered" evidence="1">
    <location>
        <begin position="132"/>
        <end position="162"/>
    </location>
</feature>
<dbReference type="PANTHER" id="PTHR34075:SF5">
    <property type="entry name" value="BLR3430 PROTEIN"/>
    <property type="match status" value="1"/>
</dbReference>
<keyword evidence="4" id="KW-1185">Reference proteome</keyword>
<dbReference type="InterPro" id="IPR052513">
    <property type="entry name" value="Thioester_dehydratase-like"/>
</dbReference>
<dbReference type="PANTHER" id="PTHR34075">
    <property type="entry name" value="BLR3430 PROTEIN"/>
    <property type="match status" value="1"/>
</dbReference>
<gene>
    <name evidence="3" type="ORF">ACFYXQ_07925</name>
</gene>
<dbReference type="Pfam" id="PF01796">
    <property type="entry name" value="OB_ChsH2_C"/>
    <property type="match status" value="1"/>
</dbReference>
<evidence type="ECO:0000313" key="4">
    <source>
        <dbReference type="Proteomes" id="UP001601992"/>
    </source>
</evidence>
<accession>A0ABW6RUL6</accession>
<dbReference type="SUPFAM" id="SSF50249">
    <property type="entry name" value="Nucleic acid-binding proteins"/>
    <property type="match status" value="1"/>
</dbReference>
<dbReference type="RefSeq" id="WP_387402944.1">
    <property type="nucleotide sequence ID" value="NZ_JBIAQY010000002.1"/>
</dbReference>
<comment type="caution">
    <text evidence="3">The sequence shown here is derived from an EMBL/GenBank/DDBJ whole genome shotgun (WGS) entry which is preliminary data.</text>
</comment>
<feature type="compositionally biased region" description="Basic and acidic residues" evidence="1">
    <location>
        <begin position="144"/>
        <end position="153"/>
    </location>
</feature>
<reference evidence="3 4" key="1">
    <citation type="submission" date="2024-10" db="EMBL/GenBank/DDBJ databases">
        <title>The Natural Products Discovery Center: Release of the First 8490 Sequenced Strains for Exploring Actinobacteria Biosynthetic Diversity.</title>
        <authorList>
            <person name="Kalkreuter E."/>
            <person name="Kautsar S.A."/>
            <person name="Yang D."/>
            <person name="Bader C.D."/>
            <person name="Teijaro C.N."/>
            <person name="Fluegel L."/>
            <person name="Davis C.M."/>
            <person name="Simpson J.R."/>
            <person name="Lauterbach L."/>
            <person name="Steele A.D."/>
            <person name="Gui C."/>
            <person name="Meng S."/>
            <person name="Li G."/>
            <person name="Viehrig K."/>
            <person name="Ye F."/>
            <person name="Su P."/>
            <person name="Kiefer A.F."/>
            <person name="Nichols A."/>
            <person name="Cepeda A.J."/>
            <person name="Yan W."/>
            <person name="Fan B."/>
            <person name="Jiang Y."/>
            <person name="Adhikari A."/>
            <person name="Zheng C.-J."/>
            <person name="Schuster L."/>
            <person name="Cowan T.M."/>
            <person name="Smanski M.J."/>
            <person name="Chevrette M.G."/>
            <person name="De Carvalho L.P.S."/>
            <person name="Shen B."/>
        </authorList>
    </citation>
    <scope>NUCLEOTIDE SEQUENCE [LARGE SCALE GENOMIC DNA]</scope>
    <source>
        <strain evidence="3 4">NPDC002593</strain>
    </source>
</reference>
<organism evidence="3 4">
    <name type="scientific">Nocardia jiangxiensis</name>
    <dbReference type="NCBI Taxonomy" id="282685"/>
    <lineage>
        <taxon>Bacteria</taxon>
        <taxon>Bacillati</taxon>
        <taxon>Actinomycetota</taxon>
        <taxon>Actinomycetes</taxon>
        <taxon>Mycobacteriales</taxon>
        <taxon>Nocardiaceae</taxon>
        <taxon>Nocardia</taxon>
    </lineage>
</organism>
<proteinExistence type="predicted"/>
<name>A0ABW6RUL6_9NOCA</name>
<dbReference type="InterPro" id="IPR012340">
    <property type="entry name" value="NA-bd_OB-fold"/>
</dbReference>
<feature type="domain" description="ChsH2 C-terminal OB-fold" evidence="2">
    <location>
        <begin position="53"/>
        <end position="116"/>
    </location>
</feature>
<dbReference type="Proteomes" id="UP001601992">
    <property type="component" value="Unassembled WGS sequence"/>
</dbReference>
<dbReference type="InterPro" id="IPR002878">
    <property type="entry name" value="ChsH2_C"/>
</dbReference>
<protein>
    <submittedName>
        <fullName evidence="3">Zn-ribbon domain-containing OB-fold protein</fullName>
    </submittedName>
</protein>